<dbReference type="Proteomes" id="UP000537204">
    <property type="component" value="Unassembled WGS sequence"/>
</dbReference>
<sequence length="340" mass="39182">MIKKIYLIIIVSIFSSTITFAQGSLDIHFNGMGFMDNREYKDYVSRSNTYSGTRLALDLGLNLDSNNHFIVGVNTLHEFGSRKFMKADPVAYYNYTNKNWNFNIGAFSREGLLSDYPRALLNDTLRYYRPNIQGMLLNYKNEHFTETLWIDWLSKQSPTDREQFLVGFSGKYRPVTTGPFYVTHYFQLMHNAYTSNEQAGDHIEDNGGIQVKLGLDFSHKTILDSLTIEAGALVSIERIRDVTDLNTPKGFVASAYLGYKRFALYEEFYKGQGSHINYGDGFYQNKTYNRVDLIYTPIIFKNIKGSFVFSLHNTPSRTSSQQAFRLTYDLGRKVLTRFKS</sequence>
<protein>
    <recommendedName>
        <fullName evidence="3">Porin</fullName>
    </recommendedName>
</protein>
<dbReference type="EMBL" id="JACHCE010000012">
    <property type="protein sequence ID" value="MBB5639175.1"/>
    <property type="molecule type" value="Genomic_DNA"/>
</dbReference>
<proteinExistence type="predicted"/>
<name>A0A7W9E2S8_9SPHI</name>
<reference evidence="1 2" key="1">
    <citation type="submission" date="2020-08" db="EMBL/GenBank/DDBJ databases">
        <title>Genomic Encyclopedia of Type Strains, Phase IV (KMG-V): Genome sequencing to study the core and pangenomes of soil and plant-associated prokaryotes.</title>
        <authorList>
            <person name="Whitman W."/>
        </authorList>
    </citation>
    <scope>NUCLEOTIDE SEQUENCE [LARGE SCALE GENOMIC DNA]</scope>
    <source>
        <strain evidence="1 2">S3M1</strain>
    </source>
</reference>
<evidence type="ECO:0000313" key="1">
    <source>
        <dbReference type="EMBL" id="MBB5639175.1"/>
    </source>
</evidence>
<organism evidence="1 2">
    <name type="scientific">Pedobacter cryoconitis</name>
    <dbReference type="NCBI Taxonomy" id="188932"/>
    <lineage>
        <taxon>Bacteria</taxon>
        <taxon>Pseudomonadati</taxon>
        <taxon>Bacteroidota</taxon>
        <taxon>Sphingobacteriia</taxon>
        <taxon>Sphingobacteriales</taxon>
        <taxon>Sphingobacteriaceae</taxon>
        <taxon>Pedobacter</taxon>
    </lineage>
</organism>
<accession>A0A7W9E2S8</accession>
<gene>
    <name evidence="1" type="ORF">HDE68_005116</name>
</gene>
<evidence type="ECO:0008006" key="3">
    <source>
        <dbReference type="Google" id="ProtNLM"/>
    </source>
</evidence>
<evidence type="ECO:0000313" key="2">
    <source>
        <dbReference type="Proteomes" id="UP000537204"/>
    </source>
</evidence>
<comment type="caution">
    <text evidence="1">The sequence shown here is derived from an EMBL/GenBank/DDBJ whole genome shotgun (WGS) entry which is preliminary data.</text>
</comment>
<dbReference type="AlphaFoldDB" id="A0A7W9E2S8"/>
<dbReference type="RefSeq" id="WP_183885179.1">
    <property type="nucleotide sequence ID" value="NZ_JACHCE010000012.1"/>
</dbReference>